<proteinExistence type="predicted"/>
<organism evidence="1 2">
    <name type="scientific">Haloarchaeobius litoreus</name>
    <dbReference type="NCBI Taxonomy" id="755306"/>
    <lineage>
        <taxon>Archaea</taxon>
        <taxon>Methanobacteriati</taxon>
        <taxon>Methanobacteriota</taxon>
        <taxon>Stenosarchaea group</taxon>
        <taxon>Halobacteria</taxon>
        <taxon>Halobacteriales</taxon>
        <taxon>Halorubellaceae</taxon>
        <taxon>Haloarchaeobius</taxon>
    </lineage>
</organism>
<dbReference type="GO" id="GO:0102208">
    <property type="term" value="F:2-polyprenyl-6-hydroxyphenol methylase activity"/>
    <property type="evidence" value="ECO:0007669"/>
    <property type="project" value="UniProtKB-EC"/>
</dbReference>
<evidence type="ECO:0000313" key="2">
    <source>
        <dbReference type="Proteomes" id="UP001597034"/>
    </source>
</evidence>
<dbReference type="GO" id="GO:0032259">
    <property type="term" value="P:methylation"/>
    <property type="evidence" value="ECO:0007669"/>
    <property type="project" value="UniProtKB-KW"/>
</dbReference>
<keyword evidence="1" id="KW-0808">Transferase</keyword>
<protein>
    <submittedName>
        <fullName evidence="1">Class I SAM-dependent methyltransferase</fullName>
        <ecNumber evidence="1">2.1.1.222</ecNumber>
        <ecNumber evidence="1">2.1.1.64</ecNumber>
    </submittedName>
</protein>
<name>A0ABD6DIM9_9EURY</name>
<dbReference type="PANTHER" id="PTHR43861">
    <property type="entry name" value="TRANS-ACONITATE 2-METHYLTRANSFERASE-RELATED"/>
    <property type="match status" value="1"/>
</dbReference>
<dbReference type="Gene3D" id="3.40.50.150">
    <property type="entry name" value="Vaccinia Virus protein VP39"/>
    <property type="match status" value="1"/>
</dbReference>
<evidence type="ECO:0000313" key="1">
    <source>
        <dbReference type="EMBL" id="MFD1646117.1"/>
    </source>
</evidence>
<sequence>MTDDFDEEQQIQEQQYEYPYHYLPRVEDGNYSQTQYWSWGIHYLGGMRVVLDQLSDWTFDSLVDVGCGDGRFLRELHVAQPDVDSLGVDYSERSIAMANGMNPHLTYEARNILEEDLDRAFDVATCIEVLEHIPPEDCAAFVEAIAGTLADDGKLVLTVPHVNKSVSEKHYQHFDSDKLVDLLDPQFDRVEFVPFDRQSKVFTALELAVGGRGNQFVVNSPLVLNRLWGLYERRYMYADSEANCRRIAAVCER</sequence>
<keyword evidence="1" id="KW-0489">Methyltransferase</keyword>
<dbReference type="InterPro" id="IPR029063">
    <property type="entry name" value="SAM-dependent_MTases_sf"/>
</dbReference>
<reference evidence="1 2" key="1">
    <citation type="journal article" date="2019" name="Int. J. Syst. Evol. Microbiol.">
        <title>The Global Catalogue of Microorganisms (GCM) 10K type strain sequencing project: providing services to taxonomists for standard genome sequencing and annotation.</title>
        <authorList>
            <consortium name="The Broad Institute Genomics Platform"/>
            <consortium name="The Broad Institute Genome Sequencing Center for Infectious Disease"/>
            <person name="Wu L."/>
            <person name="Ma J."/>
        </authorList>
    </citation>
    <scope>NUCLEOTIDE SEQUENCE [LARGE SCALE GENOMIC DNA]</scope>
    <source>
        <strain evidence="1 2">CGMCC 1.10390</strain>
    </source>
</reference>
<dbReference type="SUPFAM" id="SSF53335">
    <property type="entry name" value="S-adenosyl-L-methionine-dependent methyltransferases"/>
    <property type="match status" value="1"/>
</dbReference>
<accession>A0ABD6DIM9</accession>
<dbReference type="AlphaFoldDB" id="A0ABD6DIM9"/>
<dbReference type="Proteomes" id="UP001597034">
    <property type="component" value="Unassembled WGS sequence"/>
</dbReference>
<gene>
    <name evidence="1" type="ORF">ACFSBL_10530</name>
</gene>
<dbReference type="GO" id="GO:0061542">
    <property type="term" value="F:3-demethylubiquinol 3-O-methyltransferase activity"/>
    <property type="evidence" value="ECO:0007669"/>
    <property type="project" value="UniProtKB-EC"/>
</dbReference>
<dbReference type="CDD" id="cd02440">
    <property type="entry name" value="AdoMet_MTases"/>
    <property type="match status" value="1"/>
</dbReference>
<dbReference type="EC" id="2.1.1.64" evidence="1"/>
<dbReference type="EMBL" id="JBHUDO010000002">
    <property type="protein sequence ID" value="MFD1646117.1"/>
    <property type="molecule type" value="Genomic_DNA"/>
</dbReference>
<comment type="caution">
    <text evidence="1">The sequence shown here is derived from an EMBL/GenBank/DDBJ whole genome shotgun (WGS) entry which is preliminary data.</text>
</comment>
<dbReference type="Pfam" id="PF13489">
    <property type="entry name" value="Methyltransf_23"/>
    <property type="match status" value="1"/>
</dbReference>
<dbReference type="EC" id="2.1.1.222" evidence="1"/>
<dbReference type="RefSeq" id="WP_256398359.1">
    <property type="nucleotide sequence ID" value="NZ_JANHJR010000001.1"/>
</dbReference>
<keyword evidence="2" id="KW-1185">Reference proteome</keyword>
<dbReference type="PANTHER" id="PTHR43861:SF6">
    <property type="entry name" value="METHYLTRANSFERASE TYPE 11"/>
    <property type="match status" value="1"/>
</dbReference>